<keyword evidence="2" id="KW-0418">Kinase</keyword>
<dbReference type="PANTHER" id="PTHR33434">
    <property type="entry name" value="DEGV DOMAIN-CONTAINING PROTEIN DR_1986-RELATED"/>
    <property type="match status" value="1"/>
</dbReference>
<name>A0A449BA79_9BACT</name>
<dbReference type="PANTHER" id="PTHR33434:SF4">
    <property type="entry name" value="PHOSPHATASE PROTEIN"/>
    <property type="match status" value="1"/>
</dbReference>
<keyword evidence="3" id="KW-1185">Reference proteome</keyword>
<dbReference type="Gene3D" id="1.25.40.340">
    <property type="match status" value="1"/>
</dbReference>
<dbReference type="Pfam" id="PF02734">
    <property type="entry name" value="Dak2"/>
    <property type="match status" value="1"/>
</dbReference>
<dbReference type="InterPro" id="IPR050270">
    <property type="entry name" value="DegV_domain_contain"/>
</dbReference>
<evidence type="ECO:0000259" key="1">
    <source>
        <dbReference type="PROSITE" id="PS51480"/>
    </source>
</evidence>
<proteinExistence type="predicted"/>
<protein>
    <submittedName>
        <fullName evidence="2">Kinase</fullName>
    </submittedName>
</protein>
<dbReference type="InterPro" id="IPR019986">
    <property type="entry name" value="YloV-like"/>
</dbReference>
<dbReference type="AlphaFoldDB" id="A0A449BA79"/>
<sequence length="543" mass="59684">MNKQVDGNIFSKLVAAGAINLINNKSKIDALNVFPVPDGDTGTNMSSTVQAAVDFIEKNNSTHLGEVAAGISKAMLFGARGNSGVILSQIFKGFEIGFNNADLVNISGLLFAFQEATKKAYSSVLKPVEGTILTVIKETTQALEQVVNENTTLEEFFDYVVTFARKACDETPNKLKVLREVGVTDSGGEGLYTIFVGMQKFLKGEDVKFKDSAEDIDKFVSDDEIYDGEFGYCTEFILELASPATFEKEKFELALKKKATSLVVVQDNEFVKVHGHTLKPGNLLNFAQKYGEFAKIKSENMTNQAIESRNKKVILQNTNSNTEEIFECGSVSCNLGSGIIKRMYDLGVDVVVESGQTQNPSAKEIIDAINAVNAINVFVFPNNSNIFLSAQQAAQAITNKKVFVIPTKSQLQGINAILNFDKNAKAKENEEVLNQAIKLITTAEVTQATRDTKLNGFKIKQNDYIGITNGKIVACEKTFIDSAKKTIDANTTDETEIITIYYGNEATEDDALELKSYIENQYDLEVEIVDGNQPIYHFIIGFE</sequence>
<reference evidence="2 3" key="1">
    <citation type="submission" date="2019-01" db="EMBL/GenBank/DDBJ databases">
        <authorList>
            <consortium name="Pathogen Informatics"/>
        </authorList>
    </citation>
    <scope>NUCLEOTIDE SEQUENCE [LARGE SCALE GENOMIC DNA]</scope>
    <source>
        <strain evidence="2 3">NCTC10184</strain>
    </source>
</reference>
<gene>
    <name evidence="2" type="ORF">NCTC10184_00285</name>
</gene>
<dbReference type="InterPro" id="IPR033470">
    <property type="entry name" value="FakA-like_C"/>
</dbReference>
<feature type="domain" description="DhaL" evidence="1">
    <location>
        <begin position="8"/>
        <end position="200"/>
    </location>
</feature>
<dbReference type="InterPro" id="IPR004007">
    <property type="entry name" value="DhaL_dom"/>
</dbReference>
<dbReference type="NCBIfam" id="TIGR03599">
    <property type="entry name" value="YloV"/>
    <property type="match status" value="1"/>
</dbReference>
<dbReference type="InterPro" id="IPR048394">
    <property type="entry name" value="FakA-like_M"/>
</dbReference>
<dbReference type="Pfam" id="PF21645">
    <property type="entry name" value="FakA-like_M"/>
    <property type="match status" value="1"/>
</dbReference>
<dbReference type="RefSeq" id="WP_129622916.1">
    <property type="nucleotide sequence ID" value="NZ_LR215043.1"/>
</dbReference>
<accession>A0A449BA79</accession>
<dbReference type="InterPro" id="IPR036117">
    <property type="entry name" value="DhaL_dom_sf"/>
</dbReference>
<dbReference type="KEGG" id="mcob:NCTC10184_00285"/>
<dbReference type="OrthoDB" id="9760324at2"/>
<evidence type="ECO:0000313" key="3">
    <source>
        <dbReference type="Proteomes" id="UP000290876"/>
    </source>
</evidence>
<dbReference type="GO" id="GO:0004371">
    <property type="term" value="F:glycerone kinase activity"/>
    <property type="evidence" value="ECO:0007669"/>
    <property type="project" value="InterPro"/>
</dbReference>
<dbReference type="PROSITE" id="PS51480">
    <property type="entry name" value="DHAL"/>
    <property type="match status" value="1"/>
</dbReference>
<dbReference type="SUPFAM" id="SSF101473">
    <property type="entry name" value="DhaL-like"/>
    <property type="match status" value="1"/>
</dbReference>
<dbReference type="Proteomes" id="UP000290876">
    <property type="component" value="Chromosome"/>
</dbReference>
<dbReference type="SMART" id="SM01121">
    <property type="entry name" value="Dak1_2"/>
    <property type="match status" value="1"/>
</dbReference>
<evidence type="ECO:0000313" key="2">
    <source>
        <dbReference type="EMBL" id="VEU78066.1"/>
    </source>
</evidence>
<dbReference type="Pfam" id="PF13684">
    <property type="entry name" value="FakA-like_C"/>
    <property type="match status" value="1"/>
</dbReference>
<dbReference type="EMBL" id="LR215043">
    <property type="protein sequence ID" value="VEU78066.1"/>
    <property type="molecule type" value="Genomic_DNA"/>
</dbReference>
<dbReference type="GO" id="GO:0006071">
    <property type="term" value="P:glycerol metabolic process"/>
    <property type="evidence" value="ECO:0007669"/>
    <property type="project" value="InterPro"/>
</dbReference>
<keyword evidence="2" id="KW-0808">Transferase</keyword>
<organism evidence="2 3">
    <name type="scientific">Mycoplasmopsis columbinasalis</name>
    <dbReference type="NCBI Taxonomy" id="114880"/>
    <lineage>
        <taxon>Bacteria</taxon>
        <taxon>Bacillati</taxon>
        <taxon>Mycoplasmatota</taxon>
        <taxon>Mycoplasmoidales</taxon>
        <taxon>Metamycoplasmataceae</taxon>
        <taxon>Mycoplasmopsis</taxon>
    </lineage>
</organism>
<dbReference type="SMART" id="SM01120">
    <property type="entry name" value="Dak2"/>
    <property type="match status" value="1"/>
</dbReference>